<sequence length="142" mass="16352">MRVKKRRYWPRGMPPNDIVDGLDGVPGSVAVMKSREYSTFVAALPSGNVGKRWINDQLIPFNRLLVFEEYELHKGAVDTANNRRDNISFFHDVMKTYRWEIRCLSFFVAVAEANAFSAYIALRMIVQNFFILTSVGILENPF</sequence>
<name>A0AAD5K233_9FUNG</name>
<dbReference type="AlphaFoldDB" id="A0AAD5K233"/>
<evidence type="ECO:0000256" key="1">
    <source>
        <dbReference type="SAM" id="Phobius"/>
    </source>
</evidence>
<dbReference type="Proteomes" id="UP001209540">
    <property type="component" value="Unassembled WGS sequence"/>
</dbReference>
<keyword evidence="1" id="KW-0472">Membrane</keyword>
<keyword evidence="1" id="KW-1133">Transmembrane helix</keyword>
<evidence type="ECO:0000313" key="3">
    <source>
        <dbReference type="Proteomes" id="UP001209540"/>
    </source>
</evidence>
<keyword evidence="3" id="KW-1185">Reference proteome</keyword>
<evidence type="ECO:0000313" key="2">
    <source>
        <dbReference type="EMBL" id="KAI9265242.1"/>
    </source>
</evidence>
<protein>
    <submittedName>
        <fullName evidence="2">Uncharacterized protein</fullName>
    </submittedName>
</protein>
<dbReference type="EMBL" id="JAIXMP010000011">
    <property type="protein sequence ID" value="KAI9265242.1"/>
    <property type="molecule type" value="Genomic_DNA"/>
</dbReference>
<feature type="transmembrane region" description="Helical" evidence="1">
    <location>
        <begin position="104"/>
        <end position="126"/>
    </location>
</feature>
<reference evidence="2" key="1">
    <citation type="journal article" date="2022" name="IScience">
        <title>Evolution of zygomycete secretomes and the origins of terrestrial fungal ecologies.</title>
        <authorList>
            <person name="Chang Y."/>
            <person name="Wang Y."/>
            <person name="Mondo S."/>
            <person name="Ahrendt S."/>
            <person name="Andreopoulos W."/>
            <person name="Barry K."/>
            <person name="Beard J."/>
            <person name="Benny G.L."/>
            <person name="Blankenship S."/>
            <person name="Bonito G."/>
            <person name="Cuomo C."/>
            <person name="Desiro A."/>
            <person name="Gervers K.A."/>
            <person name="Hundley H."/>
            <person name="Kuo A."/>
            <person name="LaButti K."/>
            <person name="Lang B.F."/>
            <person name="Lipzen A."/>
            <person name="O'Donnell K."/>
            <person name="Pangilinan J."/>
            <person name="Reynolds N."/>
            <person name="Sandor L."/>
            <person name="Smith M.E."/>
            <person name="Tsang A."/>
            <person name="Grigoriev I.V."/>
            <person name="Stajich J.E."/>
            <person name="Spatafora J.W."/>
        </authorList>
    </citation>
    <scope>NUCLEOTIDE SEQUENCE</scope>
    <source>
        <strain evidence="2">RSA 2281</strain>
    </source>
</reference>
<keyword evidence="1" id="KW-0812">Transmembrane</keyword>
<accession>A0AAD5K233</accession>
<gene>
    <name evidence="2" type="ORF">BDA99DRAFT_579968</name>
</gene>
<reference evidence="2" key="2">
    <citation type="submission" date="2023-02" db="EMBL/GenBank/DDBJ databases">
        <authorList>
            <consortium name="DOE Joint Genome Institute"/>
            <person name="Mondo S.J."/>
            <person name="Chang Y."/>
            <person name="Wang Y."/>
            <person name="Ahrendt S."/>
            <person name="Andreopoulos W."/>
            <person name="Barry K."/>
            <person name="Beard J."/>
            <person name="Benny G.L."/>
            <person name="Blankenship S."/>
            <person name="Bonito G."/>
            <person name="Cuomo C."/>
            <person name="Desiro A."/>
            <person name="Gervers K.A."/>
            <person name="Hundley H."/>
            <person name="Kuo A."/>
            <person name="LaButti K."/>
            <person name="Lang B.F."/>
            <person name="Lipzen A."/>
            <person name="O'Donnell K."/>
            <person name="Pangilinan J."/>
            <person name="Reynolds N."/>
            <person name="Sandor L."/>
            <person name="Smith M.W."/>
            <person name="Tsang A."/>
            <person name="Grigoriev I.V."/>
            <person name="Stajich J.E."/>
            <person name="Spatafora J.W."/>
        </authorList>
    </citation>
    <scope>NUCLEOTIDE SEQUENCE</scope>
    <source>
        <strain evidence="2">RSA 2281</strain>
    </source>
</reference>
<organism evidence="2 3">
    <name type="scientific">Phascolomyces articulosus</name>
    <dbReference type="NCBI Taxonomy" id="60185"/>
    <lineage>
        <taxon>Eukaryota</taxon>
        <taxon>Fungi</taxon>
        <taxon>Fungi incertae sedis</taxon>
        <taxon>Mucoromycota</taxon>
        <taxon>Mucoromycotina</taxon>
        <taxon>Mucoromycetes</taxon>
        <taxon>Mucorales</taxon>
        <taxon>Lichtheimiaceae</taxon>
        <taxon>Phascolomyces</taxon>
    </lineage>
</organism>
<proteinExistence type="predicted"/>
<comment type="caution">
    <text evidence="2">The sequence shown here is derived from an EMBL/GenBank/DDBJ whole genome shotgun (WGS) entry which is preliminary data.</text>
</comment>